<evidence type="ECO:0000313" key="2">
    <source>
        <dbReference type="EMBL" id="TWI57929.1"/>
    </source>
</evidence>
<comment type="caution">
    <text evidence="2">The sequence shown here is derived from an EMBL/GenBank/DDBJ whole genome shotgun (WGS) entry which is preliminary data.</text>
</comment>
<dbReference type="Proteomes" id="UP000315711">
    <property type="component" value="Unassembled WGS sequence"/>
</dbReference>
<sequence>MHPRKRGHSDEPTIATGIDDDEELSQKASLEDMKKGDYTRVISLTDNDES</sequence>
<dbReference type="RefSeq" id="WP_199757386.1">
    <property type="nucleotide sequence ID" value="NZ_VLKZ01000003.1"/>
</dbReference>
<keyword evidence="3" id="KW-1185">Reference proteome</keyword>
<reference evidence="2 3" key="1">
    <citation type="journal article" date="2015" name="Stand. Genomic Sci.">
        <title>Genomic Encyclopedia of Bacterial and Archaeal Type Strains, Phase III: the genomes of soil and plant-associated and newly described type strains.</title>
        <authorList>
            <person name="Whitman W.B."/>
            <person name="Woyke T."/>
            <person name="Klenk H.P."/>
            <person name="Zhou Y."/>
            <person name="Lilburn T.G."/>
            <person name="Beck B.J."/>
            <person name="De Vos P."/>
            <person name="Vandamme P."/>
            <person name="Eisen J.A."/>
            <person name="Garrity G."/>
            <person name="Hugenholtz P."/>
            <person name="Kyrpides N.C."/>
        </authorList>
    </citation>
    <scope>NUCLEOTIDE SEQUENCE [LARGE SCALE GENOMIC DNA]</scope>
    <source>
        <strain evidence="2 3">CGMCC 1.10116</strain>
    </source>
</reference>
<organism evidence="2 3">
    <name type="scientific">Halalkalibacter nanhaiisediminis</name>
    <dbReference type="NCBI Taxonomy" id="688079"/>
    <lineage>
        <taxon>Bacteria</taxon>
        <taxon>Bacillati</taxon>
        <taxon>Bacillota</taxon>
        <taxon>Bacilli</taxon>
        <taxon>Bacillales</taxon>
        <taxon>Bacillaceae</taxon>
        <taxon>Halalkalibacter</taxon>
    </lineage>
</organism>
<evidence type="ECO:0008006" key="4">
    <source>
        <dbReference type="Google" id="ProtNLM"/>
    </source>
</evidence>
<accession>A0A562QMG4</accession>
<feature type="region of interest" description="Disordered" evidence="1">
    <location>
        <begin position="1"/>
        <end position="32"/>
    </location>
</feature>
<protein>
    <recommendedName>
        <fullName evidence="4">DUF4025 domain-containing protein</fullName>
    </recommendedName>
</protein>
<name>A0A562QMG4_9BACI</name>
<proteinExistence type="predicted"/>
<dbReference type="AlphaFoldDB" id="A0A562QMG4"/>
<evidence type="ECO:0000313" key="3">
    <source>
        <dbReference type="Proteomes" id="UP000315711"/>
    </source>
</evidence>
<dbReference type="EMBL" id="VLKZ01000003">
    <property type="protein sequence ID" value="TWI57929.1"/>
    <property type="molecule type" value="Genomic_DNA"/>
</dbReference>
<evidence type="ECO:0000256" key="1">
    <source>
        <dbReference type="SAM" id="MobiDB-lite"/>
    </source>
</evidence>
<gene>
    <name evidence="2" type="ORF">IQ10_01258</name>
</gene>